<accession>A0AA35NZF4</accession>
<feature type="region of interest" description="Disordered" evidence="1">
    <location>
        <begin position="37"/>
        <end position="58"/>
    </location>
</feature>
<dbReference type="EMBL" id="OX395128">
    <property type="protein sequence ID" value="CAI5769961.1"/>
    <property type="molecule type" value="Genomic_DNA"/>
</dbReference>
<reference evidence="2" key="1">
    <citation type="submission" date="2022-12" db="EMBL/GenBank/DDBJ databases">
        <authorList>
            <person name="Alioto T."/>
            <person name="Alioto T."/>
            <person name="Gomez Garrido J."/>
        </authorList>
    </citation>
    <scope>NUCLEOTIDE SEQUENCE</scope>
</reference>
<dbReference type="Proteomes" id="UP001178461">
    <property type="component" value="Chromosome 3"/>
</dbReference>
<keyword evidence="3" id="KW-1185">Reference proteome</keyword>
<dbReference type="AlphaFoldDB" id="A0AA35NZF4"/>
<name>A0AA35NZF4_9SAUR</name>
<evidence type="ECO:0000313" key="2">
    <source>
        <dbReference type="EMBL" id="CAI5769961.1"/>
    </source>
</evidence>
<proteinExistence type="predicted"/>
<evidence type="ECO:0000313" key="3">
    <source>
        <dbReference type="Proteomes" id="UP001178461"/>
    </source>
</evidence>
<gene>
    <name evidence="2" type="ORF">PODLI_1B015506</name>
</gene>
<protein>
    <submittedName>
        <fullName evidence="2">Uncharacterized protein</fullName>
    </submittedName>
</protein>
<organism evidence="2 3">
    <name type="scientific">Podarcis lilfordi</name>
    <name type="common">Lilford's wall lizard</name>
    <dbReference type="NCBI Taxonomy" id="74358"/>
    <lineage>
        <taxon>Eukaryota</taxon>
        <taxon>Metazoa</taxon>
        <taxon>Chordata</taxon>
        <taxon>Craniata</taxon>
        <taxon>Vertebrata</taxon>
        <taxon>Euteleostomi</taxon>
        <taxon>Lepidosauria</taxon>
        <taxon>Squamata</taxon>
        <taxon>Bifurcata</taxon>
        <taxon>Unidentata</taxon>
        <taxon>Episquamata</taxon>
        <taxon>Laterata</taxon>
        <taxon>Lacertibaenia</taxon>
        <taxon>Lacertidae</taxon>
        <taxon>Podarcis</taxon>
    </lineage>
</organism>
<evidence type="ECO:0000256" key="1">
    <source>
        <dbReference type="SAM" id="MobiDB-lite"/>
    </source>
</evidence>
<sequence>MGAARDQGPCLAAISETLVCRKRSGFIFLIKYTSEAPSKESQDHLKEDRSMSKNESPDNEHVISAAALFAGGKCMKGFFLKQSVLCPATLSMEKLSTLNISVVSTSKIFNK</sequence>